<feature type="compositionally biased region" description="Low complexity" evidence="1">
    <location>
        <begin position="117"/>
        <end position="132"/>
    </location>
</feature>
<feature type="region of interest" description="Disordered" evidence="1">
    <location>
        <begin position="392"/>
        <end position="494"/>
    </location>
</feature>
<feature type="compositionally biased region" description="Polar residues" evidence="1">
    <location>
        <begin position="987"/>
        <end position="1013"/>
    </location>
</feature>
<feature type="compositionally biased region" description="Basic and acidic residues" evidence="1">
    <location>
        <begin position="472"/>
        <end position="481"/>
    </location>
</feature>
<feature type="compositionally biased region" description="Basic and acidic residues" evidence="1">
    <location>
        <begin position="1269"/>
        <end position="1282"/>
    </location>
</feature>
<feature type="compositionally biased region" description="Basic and acidic residues" evidence="1">
    <location>
        <begin position="1190"/>
        <end position="1201"/>
    </location>
</feature>
<feature type="compositionally biased region" description="Basic and acidic residues" evidence="1">
    <location>
        <begin position="1135"/>
        <end position="1147"/>
    </location>
</feature>
<feature type="compositionally biased region" description="Polar residues" evidence="1">
    <location>
        <begin position="1317"/>
        <end position="1328"/>
    </location>
</feature>
<reference evidence="2" key="1">
    <citation type="journal article" date="2023" name="Mol. Biol. Evol.">
        <title>Third-Generation Sequencing Reveals the Adaptive Role of the Epigenome in Three Deep-Sea Polychaetes.</title>
        <authorList>
            <person name="Perez M."/>
            <person name="Aroh O."/>
            <person name="Sun Y."/>
            <person name="Lan Y."/>
            <person name="Juniper S.K."/>
            <person name="Young C.R."/>
            <person name="Angers B."/>
            <person name="Qian P.Y."/>
        </authorList>
    </citation>
    <scope>NUCLEOTIDE SEQUENCE</scope>
    <source>
        <strain evidence="2">R07B-5</strain>
    </source>
</reference>
<feature type="compositionally biased region" description="Low complexity" evidence="1">
    <location>
        <begin position="78"/>
        <end position="94"/>
    </location>
</feature>
<feature type="compositionally biased region" description="Basic and acidic residues" evidence="1">
    <location>
        <begin position="831"/>
        <end position="851"/>
    </location>
</feature>
<feature type="compositionally biased region" description="Basic and acidic residues" evidence="1">
    <location>
        <begin position="1347"/>
        <end position="1358"/>
    </location>
</feature>
<feature type="compositionally biased region" description="Polar residues" evidence="1">
    <location>
        <begin position="817"/>
        <end position="829"/>
    </location>
</feature>
<feature type="compositionally biased region" description="Polar residues" evidence="1">
    <location>
        <begin position="1067"/>
        <end position="1096"/>
    </location>
</feature>
<feature type="compositionally biased region" description="Polar residues" evidence="1">
    <location>
        <begin position="1634"/>
        <end position="1649"/>
    </location>
</feature>
<feature type="compositionally biased region" description="Polar residues" evidence="1">
    <location>
        <begin position="106"/>
        <end position="116"/>
    </location>
</feature>
<feature type="compositionally biased region" description="Basic and acidic residues" evidence="1">
    <location>
        <begin position="1503"/>
        <end position="1518"/>
    </location>
</feature>
<feature type="compositionally biased region" description="Basic and acidic residues" evidence="1">
    <location>
        <begin position="1619"/>
        <end position="1629"/>
    </location>
</feature>
<feature type="compositionally biased region" description="Basic and acidic residues" evidence="1">
    <location>
        <begin position="1578"/>
        <end position="1591"/>
    </location>
</feature>
<feature type="compositionally biased region" description="Polar residues" evidence="1">
    <location>
        <begin position="364"/>
        <end position="374"/>
    </location>
</feature>
<feature type="region of interest" description="Disordered" evidence="1">
    <location>
        <begin position="190"/>
        <end position="379"/>
    </location>
</feature>
<dbReference type="Proteomes" id="UP001209878">
    <property type="component" value="Unassembled WGS sequence"/>
</dbReference>
<comment type="caution">
    <text evidence="2">The sequence shown here is derived from an EMBL/GenBank/DDBJ whole genome shotgun (WGS) entry which is preliminary data.</text>
</comment>
<feature type="compositionally biased region" description="Polar residues" evidence="1">
    <location>
        <begin position="312"/>
        <end position="323"/>
    </location>
</feature>
<feature type="compositionally biased region" description="Low complexity" evidence="1">
    <location>
        <begin position="327"/>
        <end position="363"/>
    </location>
</feature>
<name>A0AAD9PFU4_RIDPI</name>
<protein>
    <submittedName>
        <fullName evidence="2">Uncharacterized protein</fullName>
    </submittedName>
</protein>
<evidence type="ECO:0000313" key="3">
    <source>
        <dbReference type="Proteomes" id="UP001209878"/>
    </source>
</evidence>
<feature type="region of interest" description="Disordered" evidence="1">
    <location>
        <begin position="1455"/>
        <end position="1736"/>
    </location>
</feature>
<feature type="compositionally biased region" description="Low complexity" evidence="1">
    <location>
        <begin position="392"/>
        <end position="457"/>
    </location>
</feature>
<feature type="compositionally biased region" description="Polar residues" evidence="1">
    <location>
        <begin position="67"/>
        <end position="77"/>
    </location>
</feature>
<feature type="compositionally biased region" description="Low complexity" evidence="1">
    <location>
        <begin position="1288"/>
        <end position="1299"/>
    </location>
</feature>
<accession>A0AAD9PFU4</accession>
<feature type="region of interest" description="Disordered" evidence="1">
    <location>
        <begin position="1"/>
        <end position="161"/>
    </location>
</feature>
<gene>
    <name evidence="2" type="ORF">NP493_3g01045</name>
</gene>
<feature type="compositionally biased region" description="Low complexity" evidence="1">
    <location>
        <begin position="212"/>
        <end position="238"/>
    </location>
</feature>
<feature type="compositionally biased region" description="Polar residues" evidence="1">
    <location>
        <begin position="279"/>
        <end position="293"/>
    </location>
</feature>
<feature type="compositionally biased region" description="Low complexity" evidence="1">
    <location>
        <begin position="294"/>
        <end position="311"/>
    </location>
</feature>
<feature type="compositionally biased region" description="Polar residues" evidence="1">
    <location>
        <begin position="1481"/>
        <end position="1502"/>
    </location>
</feature>
<feature type="compositionally biased region" description="Polar residues" evidence="1">
    <location>
        <begin position="1592"/>
        <end position="1616"/>
    </location>
</feature>
<keyword evidence="3" id="KW-1185">Reference proteome</keyword>
<feature type="compositionally biased region" description="Polar residues" evidence="1">
    <location>
        <begin position="1036"/>
        <end position="1047"/>
    </location>
</feature>
<feature type="compositionally biased region" description="Polar residues" evidence="1">
    <location>
        <begin position="942"/>
        <end position="978"/>
    </location>
</feature>
<organism evidence="2 3">
    <name type="scientific">Ridgeia piscesae</name>
    <name type="common">Tubeworm</name>
    <dbReference type="NCBI Taxonomy" id="27915"/>
    <lineage>
        <taxon>Eukaryota</taxon>
        <taxon>Metazoa</taxon>
        <taxon>Spiralia</taxon>
        <taxon>Lophotrochozoa</taxon>
        <taxon>Annelida</taxon>
        <taxon>Polychaeta</taxon>
        <taxon>Sedentaria</taxon>
        <taxon>Canalipalpata</taxon>
        <taxon>Sabellida</taxon>
        <taxon>Siboglinidae</taxon>
        <taxon>Ridgeia</taxon>
    </lineage>
</organism>
<feature type="compositionally biased region" description="Polar residues" evidence="1">
    <location>
        <begin position="1400"/>
        <end position="1410"/>
    </location>
</feature>
<feature type="compositionally biased region" description="Polar residues" evidence="1">
    <location>
        <begin position="1359"/>
        <end position="1387"/>
    </location>
</feature>
<sequence>MLHKKDRRGEESLESESDSSCVGHSLSATAALNDREKSPPWRSLRQASSSPARTGKGNSIAVKDTPTEASHLTNNNISKTSPSSKYATSTSTSSQEPAPKYVAPSGVTTKPASNVSTTNASKLTTTTTTNAENAKRLNGQKVAATANVTKTGDSSKPVTAVTSQTSDASCRAKTSATNNVVDAKVHCNAKPATSPVGAKTRQPAAGAKSVRTTKANATTTANSTSSTKSSVSSQPTTKASAKSSDAVISKKATTTTVVTATTTSAARVSSARQLAGGSSAKSGQTAKGSAKPQSTAKFTSTAPAATTKAKSLTNTTSARSVITSVGAKTSTKGASSTTTNTTQITPKATTKTVSATKTKTTTANQSSGTATAKPTSKMAVGTKVTTTKVSTTKPVSAAQSVTTTASKPTTTTATGAKTVTTSSGGTTATATMSKPVTEVTTETTTTTIFTTKRQSTTKVTGASPSAIGPSKPSEKTTKSNEVKPTTSRADPATVKTANRLEVADSLTSDISPMNSSPSSTVTMTGSQAVPIGTEACTKAMEASLKQSIAEKSQMLHKDKDTKEVISGTPEAMTGTVEKNKDQCVGSTSASQKVDVGDIVSSVVSQDSGVIVSPTVSQSNATGRDDVDAVMPVSQLEACVGKDASSTVSLTACQSGDDLEEKVIYTEEQTVSMATVTTKADTVDNDEMSKDTTHEDDRLAAVPLSPVTAAKCKLARERSPADPAADDKKFIPTGIRNVFTLVQKFSSSSNLSDLSLSEQEKSPLPGGRGRERFTWDSLGVEDGQPGTQQRRTPERTQSFVDRRVSPSHGIVQRGASMRNPTNYKKTTAVSQHDADKENSTDKENGSEGEGKPTRVMLRRRRPVVNHNVPDEELARILNRRSLYLENYEAELASSSDGCSSAEKSVSKFEKQLAQRKCRNVQSDTDDELQLALKVRRERRTENSDSGVTTNGQTLNSDISPMARTSSAEQDHLSSLTPGSTRHYVAKNPVQTDTRAVSTRQADPAHNSCSSNSVNYPVEKNTVPTADQRHSHDKPLNSGVNKATKTSPSHAVEPTVPGVVKTEPAVSAKSKSSTETKNSPQHLGEQSSSVDSNVTASVKQRVPLNPHSQVKPSSSTVEKVSKESTANPMGPSIPPVLKKEAKLGEDKPSAETILATSMKHKHPVQPPTQGKPSSTTVRKALKDSTSNLVEQIQKKETKISDEKLKQSIETKAISQPLDVQGSSLETTVTTIAKQKVPLNPHAQQKLLSSTVHKAPKEATFHSGEAATPPVPKKETKVPDDKSRPPTDVNTSTQSTIQQSSSVENHPTTNGKHKVPLNPHVQQTKLSSVVQKPSKESSPHSVEAVIPPIPKKETKVSDDKLTTSTETNTRTQPTVLQSTTVESNLTTNVKQKVPLRPPKQDKPLSSTVENASKVTPFHSVEPSVPSVTGKETKVSENRLNLTTETKIIPQPVDVHSSTAQNNLTTSVKHKIPLNPRAHEKRLSSPVQTASEESSSHAVDPNTSTVSKKETKVSDDKLKLTAETKILPQPLGVQSSSGENDMATSVKHKVPLNPHTHQKPLSSTLQKESVPHPVELSKPPMQKKDTTAGENKSKSTTENAVTTSIKQKPPTQDKPLSSAVQKALKESTFHADDPGTPQVLSQSDDKSPPSTDTKTSHEEPTAPLQSSKGTRMLGLRKTYSMMECDLPPPSRKSQRRHLQRAKTIASPSIDPELAEALNRRRKKTGEKEEEEKANAAGDTR</sequence>
<evidence type="ECO:0000313" key="2">
    <source>
        <dbReference type="EMBL" id="KAK2193998.1"/>
    </source>
</evidence>
<feature type="region of interest" description="Disordered" evidence="1">
    <location>
        <begin position="933"/>
        <end position="1201"/>
    </location>
</feature>
<proteinExistence type="predicted"/>
<feature type="compositionally biased region" description="Polar residues" evidence="1">
    <location>
        <begin position="784"/>
        <end position="798"/>
    </location>
</feature>
<feature type="compositionally biased region" description="Polar residues" evidence="1">
    <location>
        <begin position="146"/>
        <end position="161"/>
    </location>
</feature>
<feature type="compositionally biased region" description="Polar residues" evidence="1">
    <location>
        <begin position="1165"/>
        <end position="1188"/>
    </location>
</feature>
<feature type="region of interest" description="Disordered" evidence="1">
    <location>
        <begin position="1251"/>
        <end position="1429"/>
    </location>
</feature>
<dbReference type="EMBL" id="JAODUO010000003">
    <property type="protein sequence ID" value="KAK2193998.1"/>
    <property type="molecule type" value="Genomic_DNA"/>
</dbReference>
<feature type="compositionally biased region" description="Polar residues" evidence="1">
    <location>
        <begin position="1528"/>
        <end position="1539"/>
    </location>
</feature>
<evidence type="ECO:0000256" key="1">
    <source>
        <dbReference type="SAM" id="MobiDB-lite"/>
    </source>
</evidence>
<feature type="region of interest" description="Disordered" evidence="1">
    <location>
        <begin position="749"/>
        <end position="853"/>
    </location>
</feature>
<feature type="compositionally biased region" description="Low complexity" evidence="1">
    <location>
        <begin position="252"/>
        <end position="272"/>
    </location>
</feature>